<dbReference type="RefSeq" id="WP_272748765.1">
    <property type="nucleotide sequence ID" value="NZ_JAQQKX010000011.1"/>
</dbReference>
<evidence type="ECO:0000313" key="2">
    <source>
        <dbReference type="EMBL" id="MDC7684297.1"/>
    </source>
</evidence>
<gene>
    <name evidence="2" type="ORF">PQU92_13490</name>
</gene>
<evidence type="ECO:0000313" key="3">
    <source>
        <dbReference type="Proteomes" id="UP001214854"/>
    </source>
</evidence>
<evidence type="ECO:0000259" key="1">
    <source>
        <dbReference type="Pfam" id="PF13400"/>
    </source>
</evidence>
<dbReference type="Pfam" id="PF13400">
    <property type="entry name" value="Tad"/>
    <property type="match status" value="1"/>
</dbReference>
<accession>A0ABT5HW29</accession>
<keyword evidence="3" id="KW-1185">Reference proteome</keyword>
<feature type="domain" description="Putative Flp pilus-assembly TadG-like N-terminal" evidence="1">
    <location>
        <begin position="18"/>
        <end position="62"/>
    </location>
</feature>
<comment type="caution">
    <text evidence="2">The sequence shown here is derived from an EMBL/GenBank/DDBJ whole genome shotgun (WGS) entry which is preliminary data.</text>
</comment>
<organism evidence="2 3">
    <name type="scientific">Asticcacaulis aquaticus</name>
    <dbReference type="NCBI Taxonomy" id="2984212"/>
    <lineage>
        <taxon>Bacteria</taxon>
        <taxon>Pseudomonadati</taxon>
        <taxon>Pseudomonadota</taxon>
        <taxon>Alphaproteobacteria</taxon>
        <taxon>Caulobacterales</taxon>
        <taxon>Caulobacteraceae</taxon>
        <taxon>Asticcacaulis</taxon>
    </lineage>
</organism>
<dbReference type="EMBL" id="JAQQKX010000011">
    <property type="protein sequence ID" value="MDC7684297.1"/>
    <property type="molecule type" value="Genomic_DNA"/>
</dbReference>
<protein>
    <submittedName>
        <fullName evidence="2">Pilus assembly protein TadG-related protein</fullName>
    </submittedName>
</protein>
<dbReference type="InterPro" id="IPR028087">
    <property type="entry name" value="Tad_N"/>
</dbReference>
<sequence length="402" mass="42334">MTFSLPRLLERYRRHHKGNVTMIFALTLTALLGLTGGAIDYYSAWSVKSSLQDAMDASVLAGLHRDTDQRAAEAGKVFASNLPADMTLTPTYATDATTLSGQASYQSPTLMLGLIGISHLPLRVAATAIGTPGTGTAGPCILVLDPTGAQALLVNSGAKIVAPECEIHVKSKASPAAIFNSGSSLDFKKLCLEGSNVIRNSTTVNNLSLSCATAADSWGPTLPAVADSACTASNGNFNDASVNLSPGTYCGWFNFNNGAAKVNFAPGLYVIKNGGWNVNGGTWTGNGVTFYFADTSKIQFNSGIAASLSAPTSGTYKNVLFFEKPALSKSDFIFNNAKSNKMTGLIWLPSRNVTFNAQSLMDSDSLTMVINRLIVNQTAWNLTPETTNKSSSGGLTNIRLAK</sequence>
<dbReference type="Proteomes" id="UP001214854">
    <property type="component" value="Unassembled WGS sequence"/>
</dbReference>
<reference evidence="2 3" key="1">
    <citation type="submission" date="2023-01" db="EMBL/GenBank/DDBJ databases">
        <title>Novel species of the genus Asticcacaulis isolated from rivers.</title>
        <authorList>
            <person name="Lu H."/>
        </authorList>
    </citation>
    <scope>NUCLEOTIDE SEQUENCE [LARGE SCALE GENOMIC DNA]</scope>
    <source>
        <strain evidence="2 3">BYS171W</strain>
    </source>
</reference>
<name>A0ABT5HW29_9CAUL</name>
<proteinExistence type="predicted"/>